<dbReference type="AlphaFoldDB" id="A0A8D8A1X5"/>
<sequence>MKTRTQIDEYPYFGSGRRRRVVCQLRVCSSCSSSRQIFRQTLFAGWDCTCCGRFGCVGGTAAAGTGYFLFLLSLLLFQLSYSISERFAFLISVERSSFLR</sequence>
<name>A0A8D8A1X5_CULPI</name>
<dbReference type="EMBL" id="HBUE01010017">
    <property type="protein sequence ID" value="CAG6447829.1"/>
    <property type="molecule type" value="Transcribed_RNA"/>
</dbReference>
<organism evidence="1">
    <name type="scientific">Culex pipiens</name>
    <name type="common">House mosquito</name>
    <dbReference type="NCBI Taxonomy" id="7175"/>
    <lineage>
        <taxon>Eukaryota</taxon>
        <taxon>Metazoa</taxon>
        <taxon>Ecdysozoa</taxon>
        <taxon>Arthropoda</taxon>
        <taxon>Hexapoda</taxon>
        <taxon>Insecta</taxon>
        <taxon>Pterygota</taxon>
        <taxon>Neoptera</taxon>
        <taxon>Endopterygota</taxon>
        <taxon>Diptera</taxon>
        <taxon>Nematocera</taxon>
        <taxon>Culicoidea</taxon>
        <taxon>Culicidae</taxon>
        <taxon>Culicinae</taxon>
        <taxon>Culicini</taxon>
        <taxon>Culex</taxon>
        <taxon>Culex</taxon>
    </lineage>
</organism>
<proteinExistence type="predicted"/>
<evidence type="ECO:0000313" key="1">
    <source>
        <dbReference type="EMBL" id="CAG6447829.1"/>
    </source>
</evidence>
<accession>A0A8D8A1X5</accession>
<protein>
    <submittedName>
        <fullName evidence="1">(northern house mosquito) hypothetical protein</fullName>
    </submittedName>
</protein>
<reference evidence="1" key="1">
    <citation type="submission" date="2021-05" db="EMBL/GenBank/DDBJ databases">
        <authorList>
            <person name="Alioto T."/>
            <person name="Alioto T."/>
            <person name="Gomez Garrido J."/>
        </authorList>
    </citation>
    <scope>NUCLEOTIDE SEQUENCE</scope>
</reference>